<organism evidence="2 3">
    <name type="scientific">Eptatretus burgeri</name>
    <name type="common">Inshore hagfish</name>
    <dbReference type="NCBI Taxonomy" id="7764"/>
    <lineage>
        <taxon>Eukaryota</taxon>
        <taxon>Metazoa</taxon>
        <taxon>Chordata</taxon>
        <taxon>Craniata</taxon>
        <taxon>Vertebrata</taxon>
        <taxon>Cyclostomata</taxon>
        <taxon>Myxini</taxon>
        <taxon>Myxiniformes</taxon>
        <taxon>Myxinidae</taxon>
        <taxon>Eptatretinae</taxon>
        <taxon>Eptatretus</taxon>
    </lineage>
</organism>
<keyword evidence="3" id="KW-1185">Reference proteome</keyword>
<proteinExistence type="predicted"/>
<dbReference type="PANTHER" id="PTHR22806:SF0">
    <property type="entry name" value="NUCLEOPORIN NUP37"/>
    <property type="match status" value="1"/>
</dbReference>
<dbReference type="Ensembl" id="ENSEBUT00000020994.1">
    <property type="protein sequence ID" value="ENSEBUP00000020418.1"/>
    <property type="gene ID" value="ENSEBUG00000012665.1"/>
</dbReference>
<evidence type="ECO:0000313" key="3">
    <source>
        <dbReference type="Proteomes" id="UP000694388"/>
    </source>
</evidence>
<evidence type="ECO:0000313" key="2">
    <source>
        <dbReference type="Ensembl" id="ENSEBUP00000020418.1"/>
    </source>
</evidence>
<accession>A0A8C4WYW5</accession>
<reference evidence="2" key="1">
    <citation type="submission" date="2025-05" db="UniProtKB">
        <authorList>
            <consortium name="Ensembl"/>
        </authorList>
    </citation>
    <scope>IDENTIFICATION</scope>
</reference>
<dbReference type="GO" id="GO:0031080">
    <property type="term" value="C:nuclear pore outer ring"/>
    <property type="evidence" value="ECO:0007669"/>
    <property type="project" value="InterPro"/>
</dbReference>
<dbReference type="InterPro" id="IPR037626">
    <property type="entry name" value="NUP37"/>
</dbReference>
<sequence>MIAAEVSKSKRSSYVVEFDRDVHVLEFSPFVQSSSLLAVTSDTSVTVCTCVLQKGEEQADGLVFDRLQVFEQLSRVCCLAWSPESHLGPHPQLINSHLANFSSTFSVRELIFGHDDWKLGMESLEQRQQEKPRLPRFGGEEAMPQGQRSQRIRKRGGPKAQSVYLARGLRREQIKQGRVHV</sequence>
<name>A0A8C4WYW5_EPTBU</name>
<dbReference type="AlphaFoldDB" id="A0A8C4WYW5"/>
<feature type="region of interest" description="Disordered" evidence="1">
    <location>
        <begin position="128"/>
        <end position="161"/>
    </location>
</feature>
<protein>
    <submittedName>
        <fullName evidence="2">Uncharacterized protein</fullName>
    </submittedName>
</protein>
<dbReference type="PANTHER" id="PTHR22806">
    <property type="entry name" value="NUCLEOPORIN NUP37 P37 -RELATED"/>
    <property type="match status" value="1"/>
</dbReference>
<dbReference type="Ensembl" id="ENSEBUT00000021002.1">
    <property type="protein sequence ID" value="ENSEBUP00000020426.1"/>
    <property type="gene ID" value="ENSEBUG00000012665.1"/>
</dbReference>
<evidence type="ECO:0000256" key="1">
    <source>
        <dbReference type="SAM" id="MobiDB-lite"/>
    </source>
</evidence>
<dbReference type="Proteomes" id="UP000694388">
    <property type="component" value="Unplaced"/>
</dbReference>